<organism evidence="1 2">
    <name type="scientific">Phlebia brevispora</name>
    <dbReference type="NCBI Taxonomy" id="194682"/>
    <lineage>
        <taxon>Eukaryota</taxon>
        <taxon>Fungi</taxon>
        <taxon>Dikarya</taxon>
        <taxon>Basidiomycota</taxon>
        <taxon>Agaricomycotina</taxon>
        <taxon>Agaricomycetes</taxon>
        <taxon>Polyporales</taxon>
        <taxon>Meruliaceae</taxon>
        <taxon>Phlebia</taxon>
    </lineage>
</organism>
<protein>
    <submittedName>
        <fullName evidence="1">Uncharacterized protein</fullName>
    </submittedName>
</protein>
<evidence type="ECO:0000313" key="2">
    <source>
        <dbReference type="Proteomes" id="UP001148662"/>
    </source>
</evidence>
<reference evidence="1" key="1">
    <citation type="submission" date="2022-07" db="EMBL/GenBank/DDBJ databases">
        <title>Genome Sequence of Phlebia brevispora.</title>
        <authorList>
            <person name="Buettner E."/>
        </authorList>
    </citation>
    <scope>NUCLEOTIDE SEQUENCE</scope>
    <source>
        <strain evidence="1">MPL23</strain>
    </source>
</reference>
<dbReference type="Proteomes" id="UP001148662">
    <property type="component" value="Unassembled WGS sequence"/>
</dbReference>
<proteinExistence type="predicted"/>
<keyword evidence="2" id="KW-1185">Reference proteome</keyword>
<sequence>MASLTLPQIATALPESLYDQLASSIRGPIFRPGETDFFLRSKTFNGKLIPRQKLVVSPLDAEDVSTIVKFCVKHSLSPSVRAGGYGIAGWAVAGDVVIDMSLIKDIDIEPPLLEGEGDCRWTCLTDMLPPGSKGKGRAAHEKPGTSTQSQPRAELASTSSRKRGESGDTSRT</sequence>
<dbReference type="EMBL" id="JANHOG010000336">
    <property type="protein sequence ID" value="KAJ3555387.1"/>
    <property type="molecule type" value="Genomic_DNA"/>
</dbReference>
<comment type="caution">
    <text evidence="1">The sequence shown here is derived from an EMBL/GenBank/DDBJ whole genome shotgun (WGS) entry which is preliminary data.</text>
</comment>
<gene>
    <name evidence="1" type="ORF">NM688_g2606</name>
</gene>
<accession>A0ACC1T882</accession>
<name>A0ACC1T882_9APHY</name>
<evidence type="ECO:0000313" key="1">
    <source>
        <dbReference type="EMBL" id="KAJ3555387.1"/>
    </source>
</evidence>